<dbReference type="PANTHER" id="PTHR34457">
    <property type="entry name" value="EMBRYO DEFECTIVE 2410"/>
    <property type="match status" value="1"/>
</dbReference>
<name>A0AA36A5B9_LACSI</name>
<proteinExistence type="predicted"/>
<sequence length="306" mass="34488">MVNQLKYGPIPVLKALNSDWHVIKAEQVNQKRARASTVTKSSPIQTHGTLLREPLRRSKSSVPTYSCRFEKTVKLPQQLLFLQQAEVQLNFQKSSDHGIFSLLHPRFSGVLGEALDLVARWSRDVITVEKVVLEQSNSQYELQGEYVLPRSRAGKETGKGNLLRREMAGDVVPHYLNVDLALGDIRVAKCIKSDYPCVPLEEAQGNIDTLSKFIHLESLNGVTKEEWRQVRHTFKKISTNLVYSEAHISDGRRGRYCDGRNQLFSANNVLPSSFLLRLLLNVATTTQTTFLLCRSSSITACHRKGS</sequence>
<dbReference type="PANTHER" id="PTHR34457:SF3">
    <property type="entry name" value="PROTEIN TIC236, CHLOROPLASTIC"/>
    <property type="match status" value="1"/>
</dbReference>
<evidence type="ECO:0000313" key="2">
    <source>
        <dbReference type="Proteomes" id="UP001177003"/>
    </source>
</evidence>
<gene>
    <name evidence="1" type="ORF">LSALG_LOCUS42211</name>
</gene>
<reference evidence="1" key="1">
    <citation type="submission" date="2023-04" db="EMBL/GenBank/DDBJ databases">
        <authorList>
            <person name="Vijverberg K."/>
            <person name="Xiong W."/>
            <person name="Schranz E."/>
        </authorList>
    </citation>
    <scope>NUCLEOTIDE SEQUENCE</scope>
</reference>
<dbReference type="AlphaFoldDB" id="A0AA36A5B9"/>
<dbReference type="Proteomes" id="UP001177003">
    <property type="component" value="Chromosome 9"/>
</dbReference>
<keyword evidence="2" id="KW-1185">Reference proteome</keyword>
<protein>
    <submittedName>
        <fullName evidence="1">Uncharacterized protein</fullName>
    </submittedName>
</protein>
<accession>A0AA36A5B9</accession>
<organism evidence="1 2">
    <name type="scientific">Lactuca saligna</name>
    <name type="common">Willowleaf lettuce</name>
    <dbReference type="NCBI Taxonomy" id="75948"/>
    <lineage>
        <taxon>Eukaryota</taxon>
        <taxon>Viridiplantae</taxon>
        <taxon>Streptophyta</taxon>
        <taxon>Embryophyta</taxon>
        <taxon>Tracheophyta</taxon>
        <taxon>Spermatophyta</taxon>
        <taxon>Magnoliopsida</taxon>
        <taxon>eudicotyledons</taxon>
        <taxon>Gunneridae</taxon>
        <taxon>Pentapetalae</taxon>
        <taxon>asterids</taxon>
        <taxon>campanulids</taxon>
        <taxon>Asterales</taxon>
        <taxon>Asteraceae</taxon>
        <taxon>Cichorioideae</taxon>
        <taxon>Cichorieae</taxon>
        <taxon>Lactucinae</taxon>
        <taxon>Lactuca</taxon>
    </lineage>
</organism>
<dbReference type="InterPro" id="IPR053022">
    <property type="entry name" value="Chloroplast_translocon_comp"/>
</dbReference>
<dbReference type="EMBL" id="OX465085">
    <property type="protein sequence ID" value="CAI9303797.1"/>
    <property type="molecule type" value="Genomic_DNA"/>
</dbReference>
<evidence type="ECO:0000313" key="1">
    <source>
        <dbReference type="EMBL" id="CAI9303797.1"/>
    </source>
</evidence>